<evidence type="ECO:0000313" key="1">
    <source>
        <dbReference type="EMBL" id="PJZ54788.1"/>
    </source>
</evidence>
<evidence type="ECO:0000313" key="2">
    <source>
        <dbReference type="EMBL" id="PJZ61451.1"/>
    </source>
</evidence>
<dbReference type="EMBL" id="NPDU01000032">
    <property type="protein sequence ID" value="PJZ61451.1"/>
    <property type="molecule type" value="Genomic_DNA"/>
</dbReference>
<dbReference type="AlphaFoldDB" id="A0A2M9YTC4"/>
<keyword evidence="3" id="KW-1185">Reference proteome</keyword>
<dbReference type="Proteomes" id="UP000232149">
    <property type="component" value="Unassembled WGS sequence"/>
</dbReference>
<organism evidence="1 4">
    <name type="scientific">Leptospira adleri</name>
    <dbReference type="NCBI Taxonomy" id="2023186"/>
    <lineage>
        <taxon>Bacteria</taxon>
        <taxon>Pseudomonadati</taxon>
        <taxon>Spirochaetota</taxon>
        <taxon>Spirochaetia</taxon>
        <taxon>Leptospirales</taxon>
        <taxon>Leptospiraceae</taxon>
        <taxon>Leptospira</taxon>
    </lineage>
</organism>
<name>A0A2M9YTC4_9LEPT</name>
<accession>A0A2M9YTC4</accession>
<dbReference type="EMBL" id="NPDV01000002">
    <property type="protein sequence ID" value="PJZ54788.1"/>
    <property type="molecule type" value="Genomic_DNA"/>
</dbReference>
<protein>
    <submittedName>
        <fullName evidence="1">Uncharacterized protein</fullName>
    </submittedName>
</protein>
<gene>
    <name evidence="2" type="ORF">CH376_13225</name>
    <name evidence="1" type="ORF">CH380_03500</name>
</gene>
<proteinExistence type="predicted"/>
<evidence type="ECO:0000313" key="4">
    <source>
        <dbReference type="Proteomes" id="UP000232188"/>
    </source>
</evidence>
<dbReference type="Proteomes" id="UP000232188">
    <property type="component" value="Unassembled WGS sequence"/>
</dbReference>
<evidence type="ECO:0000313" key="3">
    <source>
        <dbReference type="Proteomes" id="UP000232149"/>
    </source>
</evidence>
<reference evidence="3 4" key="1">
    <citation type="submission" date="2017-07" db="EMBL/GenBank/DDBJ databases">
        <title>Leptospira spp. isolated from tropical soils.</title>
        <authorList>
            <person name="Thibeaux R."/>
            <person name="Iraola G."/>
            <person name="Ferres I."/>
            <person name="Bierque E."/>
            <person name="Girault D."/>
            <person name="Soupe-Gilbert M.-E."/>
            <person name="Picardeau M."/>
            <person name="Goarant C."/>
        </authorList>
    </citation>
    <scope>NUCLEOTIDE SEQUENCE [LARGE SCALE GENOMIC DNA]</scope>
    <source>
        <strain evidence="1 4">FH2-B-C1</strain>
        <strain evidence="2 3">FH2-B-D1</strain>
    </source>
</reference>
<comment type="caution">
    <text evidence="1">The sequence shown here is derived from an EMBL/GenBank/DDBJ whole genome shotgun (WGS) entry which is preliminary data.</text>
</comment>
<sequence length="122" mass="14376">MTKTDSKDLLRRLRKIPNLFVESKKLAKTDPLEDPYPHLENLKKEFRNSRKSYQIGIPFRHSTTCSTGEHRFTEVQYEVVVFTKSKELKFSISESKIHEIEKHDGNFSEEEKRILNEFDSGS</sequence>